<protein>
    <recommendedName>
        <fullName evidence="1">KIB1-4 beta-propeller domain-containing protein</fullName>
    </recommendedName>
</protein>
<dbReference type="EMBL" id="JAVYJV010000024">
    <property type="protein sequence ID" value="KAK4338461.1"/>
    <property type="molecule type" value="Genomic_DNA"/>
</dbReference>
<dbReference type="Pfam" id="PF03478">
    <property type="entry name" value="Beta-prop_KIB1-4"/>
    <property type="match status" value="1"/>
</dbReference>
<sequence>MANWAELAQDLITMIANRVKVIEDFVTFGAVCTSWRLAATKENFDALNLPQVPLLMLPDKGHDYQEFYSLSMEKFSLVFLPEVKGLQEFFPSKGWLCTMSYAGEMSLLHPFSRTSIQLPSLNDLLALHGQEALKNYGCLSFWRPGDLNWTKINFKNFDRVYCVVCCKGQFYALTCNVEVWVFDIAVPIVEPRLLVDQLEYIINQSIYWYLVEISDALFIVSQSVHWDWDVHVLGYYHIRTVRFNKYEVDVTKS</sequence>
<evidence type="ECO:0000313" key="2">
    <source>
        <dbReference type="EMBL" id="KAK4338461.1"/>
    </source>
</evidence>
<gene>
    <name evidence="2" type="ORF">RND71_042948</name>
</gene>
<comment type="caution">
    <text evidence="2">The sequence shown here is derived from an EMBL/GenBank/DDBJ whole genome shotgun (WGS) entry which is preliminary data.</text>
</comment>
<dbReference type="PANTHER" id="PTHR33110:SF148">
    <property type="entry name" value="F-BOX DOMAIN-CONTAINING PROTEIN"/>
    <property type="match status" value="1"/>
</dbReference>
<dbReference type="AlphaFoldDB" id="A0AAE1QSE5"/>
<proteinExistence type="predicted"/>
<dbReference type="InterPro" id="IPR005174">
    <property type="entry name" value="KIB1-4_b-propeller"/>
</dbReference>
<keyword evidence="3" id="KW-1185">Reference proteome</keyword>
<name>A0AAE1QSE5_9SOLA</name>
<dbReference type="PANTHER" id="PTHR33110">
    <property type="entry name" value="F-BOX/KELCH-REPEAT PROTEIN-RELATED"/>
    <property type="match status" value="1"/>
</dbReference>
<evidence type="ECO:0000259" key="1">
    <source>
        <dbReference type="Pfam" id="PF03478"/>
    </source>
</evidence>
<accession>A0AAE1QSE5</accession>
<reference evidence="2" key="1">
    <citation type="submission" date="2023-12" db="EMBL/GenBank/DDBJ databases">
        <title>Genome assembly of Anisodus tanguticus.</title>
        <authorList>
            <person name="Wang Y.-J."/>
        </authorList>
    </citation>
    <scope>NUCLEOTIDE SEQUENCE</scope>
    <source>
        <strain evidence="2">KB-2021</strain>
        <tissue evidence="2">Leaf</tissue>
    </source>
</reference>
<organism evidence="2 3">
    <name type="scientific">Anisodus tanguticus</name>
    <dbReference type="NCBI Taxonomy" id="243964"/>
    <lineage>
        <taxon>Eukaryota</taxon>
        <taxon>Viridiplantae</taxon>
        <taxon>Streptophyta</taxon>
        <taxon>Embryophyta</taxon>
        <taxon>Tracheophyta</taxon>
        <taxon>Spermatophyta</taxon>
        <taxon>Magnoliopsida</taxon>
        <taxon>eudicotyledons</taxon>
        <taxon>Gunneridae</taxon>
        <taxon>Pentapetalae</taxon>
        <taxon>asterids</taxon>
        <taxon>lamiids</taxon>
        <taxon>Solanales</taxon>
        <taxon>Solanaceae</taxon>
        <taxon>Solanoideae</taxon>
        <taxon>Hyoscyameae</taxon>
        <taxon>Anisodus</taxon>
    </lineage>
</organism>
<dbReference type="Proteomes" id="UP001291623">
    <property type="component" value="Unassembled WGS sequence"/>
</dbReference>
<feature type="domain" description="KIB1-4 beta-propeller" evidence="1">
    <location>
        <begin position="67"/>
        <end position="251"/>
    </location>
</feature>
<evidence type="ECO:0000313" key="3">
    <source>
        <dbReference type="Proteomes" id="UP001291623"/>
    </source>
</evidence>